<accession>A0A3P7M9I1</accession>
<evidence type="ECO:0000256" key="2">
    <source>
        <dbReference type="ARBA" id="ARBA00023110"/>
    </source>
</evidence>
<dbReference type="InterPro" id="IPR029000">
    <property type="entry name" value="Cyclophilin-like_dom_sf"/>
</dbReference>
<dbReference type="SUPFAM" id="SSF50891">
    <property type="entry name" value="Cyclophilin-like"/>
    <property type="match status" value="1"/>
</dbReference>
<dbReference type="GO" id="GO:0003755">
    <property type="term" value="F:peptidyl-prolyl cis-trans isomerase activity"/>
    <property type="evidence" value="ECO:0007669"/>
    <property type="project" value="UniProtKB-KW"/>
</dbReference>
<evidence type="ECO:0000313" key="7">
    <source>
        <dbReference type="Proteomes" id="UP000281553"/>
    </source>
</evidence>
<dbReference type="GO" id="GO:0016018">
    <property type="term" value="F:cyclosporin A binding"/>
    <property type="evidence" value="ECO:0007669"/>
    <property type="project" value="TreeGrafter"/>
</dbReference>
<keyword evidence="3" id="KW-0413">Isomerase</keyword>
<protein>
    <recommendedName>
        <fullName evidence="1">peptidylprolyl isomerase</fullName>
        <ecNumber evidence="1">5.2.1.8</ecNumber>
    </recommendedName>
</protein>
<reference evidence="6 7" key="1">
    <citation type="submission" date="2018-11" db="EMBL/GenBank/DDBJ databases">
        <authorList>
            <consortium name="Pathogen Informatics"/>
        </authorList>
    </citation>
    <scope>NUCLEOTIDE SEQUENCE [LARGE SCALE GENOMIC DNA]</scope>
</reference>
<dbReference type="Gene3D" id="2.40.100.10">
    <property type="entry name" value="Cyclophilin-like"/>
    <property type="match status" value="1"/>
</dbReference>
<dbReference type="PRINTS" id="PR00153">
    <property type="entry name" value="CSAPPISMRASE"/>
</dbReference>
<keyword evidence="2" id="KW-0697">Rotamase</keyword>
<dbReference type="GO" id="GO:0006457">
    <property type="term" value="P:protein folding"/>
    <property type="evidence" value="ECO:0007669"/>
    <property type="project" value="InterPro"/>
</dbReference>
<dbReference type="PROSITE" id="PS50072">
    <property type="entry name" value="CSA_PPIASE_2"/>
    <property type="match status" value="1"/>
</dbReference>
<evidence type="ECO:0000259" key="5">
    <source>
        <dbReference type="PROSITE" id="PS50072"/>
    </source>
</evidence>
<sequence length="318" mass="36043">MKFKTRCFLDVKIGDTSAGRIVVELFDDVCPKASDNFKKLCQGVCGNGLKTGKPLHYQGCPFHRIIKGFMIQGGDFSKGDGTGGESIYGGTFAGLFASRVTLFLDENLNTPHDRPFLFASDSSDGPVIRPEEIPEVPQNKFLYRPDARDAKANAETQRETNESKENYAASRRRAMGDRSGRKVKGRGTMRYVSPDQGSGGRGRSITPPHWRQASQKMNAEDWRRWREKHEDMLHERDSFYVGKIFQFRVILLFGMEISPKYIVADASLTFTIGLRKEEEWMNPRPVLLIEAAGESLLVIIPLEMLDIPDRRYPHPTRH</sequence>
<dbReference type="GO" id="GO:0005739">
    <property type="term" value="C:mitochondrion"/>
    <property type="evidence" value="ECO:0007669"/>
    <property type="project" value="TreeGrafter"/>
</dbReference>
<feature type="compositionally biased region" description="Basic and acidic residues" evidence="4">
    <location>
        <begin position="149"/>
        <end position="165"/>
    </location>
</feature>
<dbReference type="PANTHER" id="PTHR11071">
    <property type="entry name" value="PEPTIDYL-PROLYL CIS-TRANS ISOMERASE"/>
    <property type="match status" value="1"/>
</dbReference>
<evidence type="ECO:0000313" key="6">
    <source>
        <dbReference type="EMBL" id="VDN14641.1"/>
    </source>
</evidence>
<feature type="region of interest" description="Disordered" evidence="4">
    <location>
        <begin position="149"/>
        <end position="213"/>
    </location>
</feature>
<proteinExistence type="predicted"/>
<dbReference type="EMBL" id="UYRU01059871">
    <property type="protein sequence ID" value="VDN14641.1"/>
    <property type="molecule type" value="Genomic_DNA"/>
</dbReference>
<dbReference type="InterPro" id="IPR020892">
    <property type="entry name" value="Cyclophilin-type_PPIase_CS"/>
</dbReference>
<dbReference type="Pfam" id="PF00160">
    <property type="entry name" value="Pro_isomerase"/>
    <property type="match status" value="1"/>
</dbReference>
<gene>
    <name evidence="6" type="ORF">DILT_LOCUS10472</name>
</gene>
<dbReference type="AlphaFoldDB" id="A0A3P7M9I1"/>
<evidence type="ECO:0000256" key="3">
    <source>
        <dbReference type="ARBA" id="ARBA00023235"/>
    </source>
</evidence>
<dbReference type="OrthoDB" id="6284883at2759"/>
<evidence type="ECO:0000256" key="1">
    <source>
        <dbReference type="ARBA" id="ARBA00013194"/>
    </source>
</evidence>
<evidence type="ECO:0000256" key="4">
    <source>
        <dbReference type="SAM" id="MobiDB-lite"/>
    </source>
</evidence>
<name>A0A3P7M9I1_DIBLA</name>
<feature type="domain" description="PPIase cyclophilin-type" evidence="5">
    <location>
        <begin position="8"/>
        <end position="208"/>
    </location>
</feature>
<organism evidence="6 7">
    <name type="scientific">Dibothriocephalus latus</name>
    <name type="common">Fish tapeworm</name>
    <name type="synonym">Diphyllobothrium latum</name>
    <dbReference type="NCBI Taxonomy" id="60516"/>
    <lineage>
        <taxon>Eukaryota</taxon>
        <taxon>Metazoa</taxon>
        <taxon>Spiralia</taxon>
        <taxon>Lophotrochozoa</taxon>
        <taxon>Platyhelminthes</taxon>
        <taxon>Cestoda</taxon>
        <taxon>Eucestoda</taxon>
        <taxon>Diphyllobothriidea</taxon>
        <taxon>Diphyllobothriidae</taxon>
        <taxon>Dibothriocephalus</taxon>
    </lineage>
</organism>
<dbReference type="PROSITE" id="PS00170">
    <property type="entry name" value="CSA_PPIASE_1"/>
    <property type="match status" value="1"/>
</dbReference>
<dbReference type="InterPro" id="IPR002130">
    <property type="entry name" value="Cyclophilin-type_PPIase_dom"/>
</dbReference>
<dbReference type="EC" id="5.2.1.8" evidence="1"/>
<keyword evidence="7" id="KW-1185">Reference proteome</keyword>
<dbReference type="Proteomes" id="UP000281553">
    <property type="component" value="Unassembled WGS sequence"/>
</dbReference>
<dbReference type="PANTHER" id="PTHR11071:SF565">
    <property type="entry name" value="MOCA-CYP, ISOFORM A"/>
    <property type="match status" value="1"/>
</dbReference>